<keyword evidence="5" id="KW-1133">Transmembrane helix</keyword>
<evidence type="ECO:0000256" key="6">
    <source>
        <dbReference type="ARBA" id="ARBA00023136"/>
    </source>
</evidence>
<evidence type="ECO:0000256" key="2">
    <source>
        <dbReference type="ARBA" id="ARBA00006228"/>
    </source>
</evidence>
<evidence type="ECO:0000256" key="4">
    <source>
        <dbReference type="ARBA" id="ARBA00022692"/>
    </source>
</evidence>
<organism evidence="8 9">
    <name type="scientific">Natronosporangium hydrolyticum</name>
    <dbReference type="NCBI Taxonomy" id="2811111"/>
    <lineage>
        <taxon>Bacteria</taxon>
        <taxon>Bacillati</taxon>
        <taxon>Actinomycetota</taxon>
        <taxon>Actinomycetes</taxon>
        <taxon>Micromonosporales</taxon>
        <taxon>Micromonosporaceae</taxon>
        <taxon>Natronosporangium</taxon>
    </lineage>
</organism>
<dbReference type="EMBL" id="CP070499">
    <property type="protein sequence ID" value="QSB13110.1"/>
    <property type="molecule type" value="Genomic_DNA"/>
</dbReference>
<comment type="similarity">
    <text evidence="2">Belongs to the CPA3 antiporters (TC 2.A.63) subunit E family.</text>
</comment>
<keyword evidence="3" id="KW-1003">Cell membrane</keyword>
<dbReference type="RefSeq" id="WP_239675176.1">
    <property type="nucleotide sequence ID" value="NZ_CP070499.1"/>
</dbReference>
<dbReference type="InterPro" id="IPR002758">
    <property type="entry name" value="Cation_antiport_E"/>
</dbReference>
<evidence type="ECO:0000256" key="7">
    <source>
        <dbReference type="SAM" id="MobiDB-lite"/>
    </source>
</evidence>
<gene>
    <name evidence="8" type="ORF">JQS43_15845</name>
</gene>
<protein>
    <submittedName>
        <fullName evidence="8">Na+/H+ antiporter subunit E</fullName>
    </submittedName>
</protein>
<evidence type="ECO:0000256" key="3">
    <source>
        <dbReference type="ARBA" id="ARBA00022475"/>
    </source>
</evidence>
<proteinExistence type="inferred from homology"/>
<dbReference type="GO" id="GO:0005886">
    <property type="term" value="C:plasma membrane"/>
    <property type="evidence" value="ECO:0007669"/>
    <property type="project" value="UniProtKB-SubCell"/>
</dbReference>
<dbReference type="Pfam" id="PF01899">
    <property type="entry name" value="MNHE"/>
    <property type="match status" value="1"/>
</dbReference>
<name>A0A895YFZ1_9ACTN</name>
<sequence length="152" mass="16463">MTTTNNSTGAGSRAVTRAGRILGFLGYYSVEFLRSNAMVLVEIFRFRSRARPALLTVPLRSTRQVEMVSLASLISLTPGTLTIEVQPEPPTLYVHGMFAADPAEFVAGLHTMEDQLLAAMRPVAQEPDPAGLAARGERSRRAGVAAPIERRP</sequence>
<evidence type="ECO:0000256" key="5">
    <source>
        <dbReference type="ARBA" id="ARBA00022989"/>
    </source>
</evidence>
<evidence type="ECO:0000313" key="9">
    <source>
        <dbReference type="Proteomes" id="UP000662857"/>
    </source>
</evidence>
<feature type="region of interest" description="Disordered" evidence="7">
    <location>
        <begin position="127"/>
        <end position="152"/>
    </location>
</feature>
<dbReference type="Proteomes" id="UP000662857">
    <property type="component" value="Chromosome"/>
</dbReference>
<keyword evidence="4" id="KW-0812">Transmembrane</keyword>
<dbReference type="PANTHER" id="PTHR34584">
    <property type="entry name" value="NA(+)/H(+) ANTIPORTER SUBUNIT E1"/>
    <property type="match status" value="1"/>
</dbReference>
<keyword evidence="9" id="KW-1185">Reference proteome</keyword>
<evidence type="ECO:0000256" key="1">
    <source>
        <dbReference type="ARBA" id="ARBA00004651"/>
    </source>
</evidence>
<dbReference type="PANTHER" id="PTHR34584:SF1">
    <property type="entry name" value="NA(+)_H(+) ANTIPORTER SUBUNIT E1"/>
    <property type="match status" value="1"/>
</dbReference>
<dbReference type="AlphaFoldDB" id="A0A895YFZ1"/>
<keyword evidence="6" id="KW-0472">Membrane</keyword>
<accession>A0A895YFZ1</accession>
<evidence type="ECO:0000313" key="8">
    <source>
        <dbReference type="EMBL" id="QSB13110.1"/>
    </source>
</evidence>
<comment type="subcellular location">
    <subcellularLocation>
        <location evidence="1">Cell membrane</location>
        <topology evidence="1">Multi-pass membrane protein</topology>
    </subcellularLocation>
</comment>
<dbReference type="GO" id="GO:0008324">
    <property type="term" value="F:monoatomic cation transmembrane transporter activity"/>
    <property type="evidence" value="ECO:0007669"/>
    <property type="project" value="InterPro"/>
</dbReference>
<dbReference type="KEGG" id="nhy:JQS43_15845"/>
<reference evidence="8" key="1">
    <citation type="submission" date="2021-02" db="EMBL/GenBank/DDBJ databases">
        <title>Natrosporangium hydrolyticum gen. nov., sp. nov, a haloalkaliphilic actinobacterium from a soda solonchak soil.</title>
        <authorList>
            <person name="Sorokin D.Y."/>
            <person name="Khijniak T.V."/>
            <person name="Zakharycheva A.P."/>
            <person name="Boueva O.V."/>
            <person name="Ariskina E.V."/>
            <person name="Hahnke R.L."/>
            <person name="Bunk B."/>
            <person name="Sproer C."/>
            <person name="Schumann P."/>
            <person name="Evtushenko L.I."/>
            <person name="Kublanov I.V."/>
        </authorList>
    </citation>
    <scope>NUCLEOTIDE SEQUENCE</scope>
    <source>
        <strain evidence="8">DSM 106523</strain>
    </source>
</reference>